<dbReference type="Pfam" id="PF08447">
    <property type="entry name" value="PAS_3"/>
    <property type="match status" value="1"/>
</dbReference>
<feature type="domain" description="PAC" evidence="3">
    <location>
        <begin position="894"/>
        <end position="946"/>
    </location>
</feature>
<dbReference type="SMART" id="SM00138">
    <property type="entry name" value="MeTrc"/>
    <property type="match status" value="1"/>
</dbReference>
<dbReference type="Pfam" id="PF01339">
    <property type="entry name" value="CheB_methylest"/>
    <property type="match status" value="1"/>
</dbReference>
<dbReference type="InterPro" id="IPR001610">
    <property type="entry name" value="PAC"/>
</dbReference>
<feature type="region of interest" description="Disordered" evidence="2">
    <location>
        <begin position="477"/>
        <end position="501"/>
    </location>
</feature>
<feature type="compositionally biased region" description="Polar residues" evidence="2">
    <location>
        <begin position="657"/>
        <end position="668"/>
    </location>
</feature>
<dbReference type="InterPro" id="IPR050903">
    <property type="entry name" value="Bact_Chemotaxis_MeTrfase"/>
</dbReference>
<protein>
    <submittedName>
        <fullName evidence="6">Chemotaxis protein CheB</fullName>
    </submittedName>
</protein>
<dbReference type="CDD" id="cd00130">
    <property type="entry name" value="PAS"/>
    <property type="match status" value="1"/>
</dbReference>
<dbReference type="SUPFAM" id="SSF55785">
    <property type="entry name" value="PYP-like sensor domain (PAS domain)"/>
    <property type="match status" value="2"/>
</dbReference>
<dbReference type="EMBL" id="JBHRTB010000010">
    <property type="protein sequence ID" value="MFC3144959.1"/>
    <property type="molecule type" value="Genomic_DNA"/>
</dbReference>
<feature type="active site" evidence="1">
    <location>
        <position position="9"/>
    </location>
</feature>
<feature type="region of interest" description="Disordered" evidence="2">
    <location>
        <begin position="657"/>
        <end position="681"/>
    </location>
</feature>
<dbReference type="InterPro" id="IPR000014">
    <property type="entry name" value="PAS"/>
</dbReference>
<dbReference type="Gene3D" id="2.10.70.100">
    <property type="match status" value="1"/>
</dbReference>
<dbReference type="CDD" id="cd16434">
    <property type="entry name" value="CheB-CheR_fusion"/>
    <property type="match status" value="1"/>
</dbReference>
<dbReference type="Gene3D" id="3.40.50.180">
    <property type="entry name" value="Methylesterase CheB, C-terminal domain"/>
    <property type="match status" value="1"/>
</dbReference>
<keyword evidence="1" id="KW-0378">Hydrolase</keyword>
<dbReference type="PROSITE" id="PS50122">
    <property type="entry name" value="CHEB"/>
    <property type="match status" value="1"/>
</dbReference>
<proteinExistence type="predicted"/>
<dbReference type="Proteomes" id="UP001595632">
    <property type="component" value="Unassembled WGS sequence"/>
</dbReference>
<dbReference type="InterPro" id="IPR000780">
    <property type="entry name" value="CheR_MeTrfase"/>
</dbReference>
<keyword evidence="7" id="KW-1185">Reference proteome</keyword>
<comment type="caution">
    <text evidence="6">The sequence shown here is derived from an EMBL/GenBank/DDBJ whole genome shotgun (WGS) entry which is preliminary data.</text>
</comment>
<dbReference type="InterPro" id="IPR013655">
    <property type="entry name" value="PAS_fold_3"/>
</dbReference>
<evidence type="ECO:0000256" key="2">
    <source>
        <dbReference type="SAM" id="MobiDB-lite"/>
    </source>
</evidence>
<feature type="active site" evidence="1">
    <location>
        <position position="129"/>
    </location>
</feature>
<dbReference type="Pfam" id="PF01739">
    <property type="entry name" value="CheR"/>
    <property type="match status" value="1"/>
</dbReference>
<dbReference type="Gene3D" id="3.30.450.20">
    <property type="entry name" value="PAS domain"/>
    <property type="match status" value="2"/>
</dbReference>
<dbReference type="PRINTS" id="PR00996">
    <property type="entry name" value="CHERMTFRASE"/>
</dbReference>
<dbReference type="RefSeq" id="WP_275634166.1">
    <property type="nucleotide sequence ID" value="NZ_JARGYD010000008.1"/>
</dbReference>
<evidence type="ECO:0000259" key="4">
    <source>
        <dbReference type="PROSITE" id="PS50122"/>
    </source>
</evidence>
<evidence type="ECO:0000256" key="1">
    <source>
        <dbReference type="PROSITE-ProRule" id="PRU00050"/>
    </source>
</evidence>
<keyword evidence="1" id="KW-0145">Chemotaxis</keyword>
<dbReference type="InterPro" id="IPR000673">
    <property type="entry name" value="Sig_transdc_resp-reg_Me-estase"/>
</dbReference>
<dbReference type="SMART" id="SM00086">
    <property type="entry name" value="PAC"/>
    <property type="match status" value="1"/>
</dbReference>
<dbReference type="SUPFAM" id="SSF53335">
    <property type="entry name" value="S-adenosyl-L-methionine-dependent methyltransferases"/>
    <property type="match status" value="1"/>
</dbReference>
<dbReference type="InterPro" id="IPR000700">
    <property type="entry name" value="PAS-assoc_C"/>
</dbReference>
<dbReference type="InterPro" id="IPR022642">
    <property type="entry name" value="CheR_C"/>
</dbReference>
<reference evidence="7" key="1">
    <citation type="journal article" date="2019" name="Int. J. Syst. Evol. Microbiol.">
        <title>The Global Catalogue of Microorganisms (GCM) 10K type strain sequencing project: providing services to taxonomists for standard genome sequencing and annotation.</title>
        <authorList>
            <consortium name="The Broad Institute Genomics Platform"/>
            <consortium name="The Broad Institute Genome Sequencing Center for Infectious Disease"/>
            <person name="Wu L."/>
            <person name="Ma J."/>
        </authorList>
    </citation>
    <scope>NUCLEOTIDE SEQUENCE [LARGE SCALE GENOMIC DNA]</scope>
    <source>
        <strain evidence="7">KCTC 52366</strain>
    </source>
</reference>
<feature type="domain" description="CheB-type methylesterase" evidence="4">
    <location>
        <begin position="1"/>
        <end position="187"/>
    </location>
</feature>
<evidence type="ECO:0000259" key="3">
    <source>
        <dbReference type="PROSITE" id="PS50113"/>
    </source>
</evidence>
<evidence type="ECO:0000313" key="7">
    <source>
        <dbReference type="Proteomes" id="UP001595632"/>
    </source>
</evidence>
<organism evidence="6 7">
    <name type="scientific">Psychromarinibacter halotolerans</name>
    <dbReference type="NCBI Taxonomy" id="1775175"/>
    <lineage>
        <taxon>Bacteria</taxon>
        <taxon>Pseudomonadati</taxon>
        <taxon>Pseudomonadota</taxon>
        <taxon>Alphaproteobacteria</taxon>
        <taxon>Rhodobacterales</taxon>
        <taxon>Paracoccaceae</taxon>
        <taxon>Psychromarinibacter</taxon>
    </lineage>
</organism>
<feature type="domain" description="CheR-type methyltransferase" evidence="5">
    <location>
        <begin position="208"/>
        <end position="442"/>
    </location>
</feature>
<accession>A0ABV7GTJ6</accession>
<evidence type="ECO:0000313" key="6">
    <source>
        <dbReference type="EMBL" id="MFC3144959.1"/>
    </source>
</evidence>
<dbReference type="PROSITE" id="PS50123">
    <property type="entry name" value="CHER"/>
    <property type="match status" value="1"/>
</dbReference>
<dbReference type="PROSITE" id="PS50113">
    <property type="entry name" value="PAC"/>
    <property type="match status" value="1"/>
</dbReference>
<evidence type="ECO:0000259" key="5">
    <source>
        <dbReference type="PROSITE" id="PS50123"/>
    </source>
</evidence>
<gene>
    <name evidence="6" type="ORF">ACFOGP_19720</name>
</gene>
<dbReference type="InterPro" id="IPR035909">
    <property type="entry name" value="CheB_C"/>
</dbReference>
<dbReference type="SUPFAM" id="SSF52738">
    <property type="entry name" value="Methylesterase CheB, C-terminal domain"/>
    <property type="match status" value="1"/>
</dbReference>
<dbReference type="InterPro" id="IPR029063">
    <property type="entry name" value="SAM-dependent_MTases_sf"/>
</dbReference>
<sequence length="1058" mass="118082">MVIVGVGASAGGLEATSLLVQNLVKNLNCVYVLAQHMSPSHKSMLVQLLARETLLAVAEIEDGVEPVEGTIYIPPPGNDVIYVDGHLKLAEPLGHPASSKPSADRLFKSLAQNAGEYAVGIVLSGTGSDGSYGIQAIREAGGITIAQQPESCKYDSMPVAAIRTGCVDLTLTPQQIGLHLAKILERPRDLDSLRAMYERDNRNSDLFQILLAHTRVDFRHYKETTINRRIHRRMIAKGIEEFKDYVEHCRVSVEEVDALYRDLLISVTNFFRDPEQFNLLSKVLADKLSETPDAAVRIWVPGCATGEEAYSIAVLAVEAMGGLDNVPTDRLQVFATDIDDRALKIGRAGMYPAAAIADIPQKYLSRYFILGDDHIEASPRLKKHLMFTRHNVFQDAPFMSIDLVSIRNVLIYFEPRLQERVLTRIQYALKPNGLLFLGTSETTGVLEHLFSSVLPGGKIFRKQSSRLPAVAALDQSLPPDLRRRPSPVPSRSSEAPHEDRKRFDALARSVAGTGLLVNAERVVQRIYGDIAPFVEMKVPIQGNMTLNVLRKALAYDANSMVMVALKHGEPRYGQWHQIEARDFNTVRMTAYPVKPDEETEALVLVAFETEQRVPPVPGGDKQSDYAEYLETELTRTRETLQVAIEQLQTSNEELQSLNEEMQSSNEELQSTNEELETSNEELQSTNEELITVNEELIVNSAQLERTGVELNGLIKRLPTVMMMLDPGLLIRHASGSAVETFEIRDRGQSMGHLSQCRIPPGYPPLVDICSQALVERRSCNRHFELYWQLKLLTVTPLLTDGDELIGLVVMIDSMDMAGDTLLNDTLRSFGNIGTWRFNMGSGSLTWSDETFAIHGLTQTQAPPTIDAAIAYYVPEDRARIRSKLDDAAESGTPFHYFARLMRADGRVIVVEAAGAAVRDETGETVAMVGVFRDYTRARTDDLLVRHYNRIAAKQATGFYSHDIGNDLTFWSPWLQDLLWQDQTETRSFGAALRQFAPDSRDRLETHLRRALQKKDPFDVVETLQTGEGKEVRCRVTGDLDLDEDGKPLYLFGTFELEA</sequence>
<dbReference type="SUPFAM" id="SSF47757">
    <property type="entry name" value="Chemotaxis receptor methyltransferase CheR, N-terminal domain"/>
    <property type="match status" value="1"/>
</dbReference>
<dbReference type="InterPro" id="IPR022641">
    <property type="entry name" value="CheR_N"/>
</dbReference>
<dbReference type="Pfam" id="PF03705">
    <property type="entry name" value="CheR_N"/>
    <property type="match status" value="1"/>
</dbReference>
<dbReference type="PANTHER" id="PTHR24422">
    <property type="entry name" value="CHEMOTAXIS PROTEIN METHYLTRANSFERASE"/>
    <property type="match status" value="1"/>
</dbReference>
<dbReference type="Gene3D" id="3.40.50.150">
    <property type="entry name" value="Vaccinia Virus protein VP39"/>
    <property type="match status" value="1"/>
</dbReference>
<name>A0ABV7GTJ6_9RHOB</name>
<feature type="active site" evidence="1">
    <location>
        <position position="36"/>
    </location>
</feature>
<dbReference type="InterPro" id="IPR035965">
    <property type="entry name" value="PAS-like_dom_sf"/>
</dbReference>